<sequence length="297" mass="30621">MTDLVFDVTVCLLLVGASVGLVVTAGTGATAGGAVDTDGTAIDATDVATSLATSTATVHYDLEPGVADADPSLLGTGGVDSRELERTAHGSLAGLLGRATLGAVAIDGERLTHARDDFRHRVRSRVASELPARGVHVAVQWTPYPNAPIRATTDVGATPPATATTHAAALDVPSGFPAARADALAASDDGFEAVAAVVANRTVAGLFPPSLARLALRGDAPVSTLMRHRYERAGTLLNASVTPEVAAEETTAANADLESALSRRLETDMRRRYDDPRRAADAVSVGRVTVVVRTWSL</sequence>
<dbReference type="RefSeq" id="WP_151110099.1">
    <property type="nucleotide sequence ID" value="NZ_WKJQ01000001.1"/>
</dbReference>
<dbReference type="AlphaFoldDB" id="A0A6A8G4A1"/>
<protein>
    <submittedName>
        <fullName evidence="1">Uncharacterized protein</fullName>
    </submittedName>
</protein>
<dbReference type="Pfam" id="PF23955">
    <property type="entry name" value="DUF7284"/>
    <property type="match status" value="1"/>
</dbReference>
<evidence type="ECO:0000313" key="2">
    <source>
        <dbReference type="Proteomes" id="UP000443423"/>
    </source>
</evidence>
<dbReference type="Proteomes" id="UP000443423">
    <property type="component" value="Unassembled WGS sequence"/>
</dbReference>
<keyword evidence="2" id="KW-1185">Reference proteome</keyword>
<organism evidence="1 2">
    <name type="scientific">Haloferax marinum</name>
    <dbReference type="NCBI Taxonomy" id="2666143"/>
    <lineage>
        <taxon>Archaea</taxon>
        <taxon>Methanobacteriati</taxon>
        <taxon>Methanobacteriota</taxon>
        <taxon>Stenosarchaea group</taxon>
        <taxon>Halobacteria</taxon>
        <taxon>Halobacteriales</taxon>
        <taxon>Haloferacaceae</taxon>
        <taxon>Haloferax</taxon>
    </lineage>
</organism>
<evidence type="ECO:0000313" key="1">
    <source>
        <dbReference type="EMBL" id="MRW96050.1"/>
    </source>
</evidence>
<gene>
    <name evidence="1" type="ORF">GJR99_05585</name>
</gene>
<dbReference type="InterPro" id="IPR055708">
    <property type="entry name" value="DUF7284"/>
</dbReference>
<dbReference type="EMBL" id="WKJQ01000001">
    <property type="protein sequence ID" value="MRW96050.1"/>
    <property type="molecule type" value="Genomic_DNA"/>
</dbReference>
<comment type="caution">
    <text evidence="1">The sequence shown here is derived from an EMBL/GenBank/DDBJ whole genome shotgun (WGS) entry which is preliminary data.</text>
</comment>
<reference evidence="1 2" key="1">
    <citation type="submission" date="2019-11" db="EMBL/GenBank/DDBJ databases">
        <title>Whole genome sequence of Haloferax sp. MBLA0078.</title>
        <authorList>
            <person name="Seo M.-J."/>
            <person name="Cho E.-S."/>
        </authorList>
    </citation>
    <scope>NUCLEOTIDE SEQUENCE [LARGE SCALE GENOMIC DNA]</scope>
    <source>
        <strain evidence="1 2">MBLA0078</strain>
    </source>
</reference>
<accession>A0A6A8G4A1</accession>
<dbReference type="OrthoDB" id="203217at2157"/>
<name>A0A6A8G4A1_9EURY</name>
<proteinExistence type="predicted"/>